<sequence>MPTSPESLRALEIIRAFATEQGVDVEEGTRPGEVVLTLPGENKLRTSCSLIAGGRALSLSAFVIRRPDENHVAVYRFLLQRNLALPGLAYAIDDSGDVYVTGQVPIGAVDEEYLDQLLGVVLAATDEVFNELLVLGFISSMRKEWSWRVSREESLANLEPFREILAKDEEERGRVSAHEPGVGEEVDDEAGPTSPSAEAARPDGPPEGTEN</sequence>
<dbReference type="SUPFAM" id="SSF69635">
    <property type="entry name" value="Type III secretory system chaperone-like"/>
    <property type="match status" value="1"/>
</dbReference>
<protein>
    <recommendedName>
        <fullName evidence="4">Sensory transduction regulator</fullName>
    </recommendedName>
</protein>
<evidence type="ECO:0000256" key="1">
    <source>
        <dbReference type="SAM" id="MobiDB-lite"/>
    </source>
</evidence>
<feature type="region of interest" description="Disordered" evidence="1">
    <location>
        <begin position="169"/>
        <end position="211"/>
    </location>
</feature>
<reference evidence="3" key="1">
    <citation type="journal article" date="2019" name="Int. J. Syst. Evol. Microbiol.">
        <title>The Global Catalogue of Microorganisms (GCM) 10K type strain sequencing project: providing services to taxonomists for standard genome sequencing and annotation.</title>
        <authorList>
            <consortium name="The Broad Institute Genomics Platform"/>
            <consortium name="The Broad Institute Genome Sequencing Center for Infectious Disease"/>
            <person name="Wu L."/>
            <person name="Ma J."/>
        </authorList>
    </citation>
    <scope>NUCLEOTIDE SEQUENCE [LARGE SCALE GENOMIC DNA]</scope>
    <source>
        <strain evidence="3">NBRC 113072</strain>
    </source>
</reference>
<dbReference type="InterPro" id="IPR019660">
    <property type="entry name" value="Put_sensory_transdc_reg_YbjN"/>
</dbReference>
<evidence type="ECO:0000313" key="2">
    <source>
        <dbReference type="EMBL" id="GMA40986.1"/>
    </source>
</evidence>
<dbReference type="Proteomes" id="UP001157126">
    <property type="component" value="Unassembled WGS sequence"/>
</dbReference>
<keyword evidence="3" id="KW-1185">Reference proteome</keyword>
<dbReference type="Pfam" id="PF10722">
    <property type="entry name" value="YbjN"/>
    <property type="match status" value="1"/>
</dbReference>
<dbReference type="Gene3D" id="3.30.1460.10">
    <property type="match status" value="1"/>
</dbReference>
<evidence type="ECO:0008006" key="4">
    <source>
        <dbReference type="Google" id="ProtNLM"/>
    </source>
</evidence>
<dbReference type="RefSeq" id="WP_284304595.1">
    <property type="nucleotide sequence ID" value="NZ_BSUO01000001.1"/>
</dbReference>
<proteinExistence type="predicted"/>
<accession>A0ABQ6IU62</accession>
<evidence type="ECO:0000313" key="3">
    <source>
        <dbReference type="Proteomes" id="UP001157126"/>
    </source>
</evidence>
<gene>
    <name evidence="2" type="ORF">GCM10025883_30310</name>
</gene>
<organism evidence="2 3">
    <name type="scientific">Mobilicoccus caccae</name>
    <dbReference type="NCBI Taxonomy" id="1859295"/>
    <lineage>
        <taxon>Bacteria</taxon>
        <taxon>Bacillati</taxon>
        <taxon>Actinomycetota</taxon>
        <taxon>Actinomycetes</taxon>
        <taxon>Micrococcales</taxon>
        <taxon>Dermatophilaceae</taxon>
        <taxon>Mobilicoccus</taxon>
    </lineage>
</organism>
<dbReference type="EMBL" id="BSUO01000001">
    <property type="protein sequence ID" value="GMA40986.1"/>
    <property type="molecule type" value="Genomic_DNA"/>
</dbReference>
<name>A0ABQ6IU62_9MICO</name>
<comment type="caution">
    <text evidence="2">The sequence shown here is derived from an EMBL/GenBank/DDBJ whole genome shotgun (WGS) entry which is preliminary data.</text>
</comment>